<comment type="catalytic activity">
    <reaction evidence="5">
        <text>5-hydroxymethyl-dUMP + H2O = 5-hydroxymethyluracil + 2-deoxy-D-ribose 5-phosphate</text>
        <dbReference type="Rhea" id="RHEA:77099"/>
        <dbReference type="ChEBI" id="CHEBI:15377"/>
        <dbReference type="ChEBI" id="CHEBI:16964"/>
        <dbReference type="ChEBI" id="CHEBI:62877"/>
        <dbReference type="ChEBI" id="CHEBI:90409"/>
    </reaction>
    <physiologicalReaction direction="left-to-right" evidence="5">
        <dbReference type="Rhea" id="RHEA:77100"/>
    </physiologicalReaction>
</comment>
<dbReference type="GO" id="GO:0070694">
    <property type="term" value="F:5-hydroxymethyl-dUMP N-hydrolase activity"/>
    <property type="evidence" value="ECO:0007669"/>
    <property type="project" value="InterPro"/>
</dbReference>
<dbReference type="Pfam" id="PF05014">
    <property type="entry name" value="Nuc_deoxyrib_tr"/>
    <property type="match status" value="1"/>
</dbReference>
<dbReference type="Gene3D" id="3.40.50.450">
    <property type="match status" value="1"/>
</dbReference>
<evidence type="ECO:0000256" key="3">
    <source>
        <dbReference type="ARBA" id="ARBA00023080"/>
    </source>
</evidence>
<dbReference type="Proteomes" id="UP000722459">
    <property type="component" value="Unassembled WGS sequence"/>
</dbReference>
<evidence type="ECO:0000256" key="5">
    <source>
        <dbReference type="ARBA" id="ARBA00047460"/>
    </source>
</evidence>
<name>A0A8T5GE56_9ARCH</name>
<dbReference type="GO" id="GO:0009117">
    <property type="term" value="P:nucleotide metabolic process"/>
    <property type="evidence" value="ECO:0007669"/>
    <property type="project" value="UniProtKB-KW"/>
</dbReference>
<organism evidence="7 8">
    <name type="scientific">Candidatus Iainarchaeum sp</name>
    <dbReference type="NCBI Taxonomy" id="3101447"/>
    <lineage>
        <taxon>Archaea</taxon>
        <taxon>Candidatus Iainarchaeota</taxon>
        <taxon>Candidatus Iainarchaeia</taxon>
        <taxon>Candidatus Iainarchaeales</taxon>
        <taxon>Candidatus Iainarchaeaceae</taxon>
        <taxon>Candidatus Iainarchaeum</taxon>
    </lineage>
</organism>
<sequence length="136" mass="15158">MKIYFAGSIRGGRLLVDSYKRLIEFLKEENHQILTDYVGDASIGPEGEKKSDDYMYERDVELLTESDVVIAETSITSIGVGWEIGYAQAKGKKIICLHNVNSDKKVTPMISGNSGINLILYTTIRDAKEQLKKVLG</sequence>
<dbReference type="InterPro" id="IPR028607">
    <property type="entry name" value="DNPH1"/>
</dbReference>
<feature type="binding site" description="in other chain" evidence="6">
    <location>
        <position position="83"/>
    </location>
    <ligand>
        <name>substrate</name>
        <note>ligand shared between homodimeric partners</note>
    </ligand>
</feature>
<proteinExistence type="inferred from homology"/>
<dbReference type="SUPFAM" id="SSF52309">
    <property type="entry name" value="N-(deoxy)ribosyltransferase-like"/>
    <property type="match status" value="1"/>
</dbReference>
<keyword evidence="2 6" id="KW-0378">Hydrolase</keyword>
<keyword evidence="4 6" id="KW-0326">Glycosidase</keyword>
<dbReference type="PANTHER" id="PTHR15364">
    <property type="entry name" value="2'-DEOXYNUCLEOSIDE 5'-PHOSPHATE N-HYDROLASE 1"/>
    <property type="match status" value="1"/>
</dbReference>
<dbReference type="GO" id="GO:0009159">
    <property type="term" value="P:deoxyribonucleoside monophosphate catabolic process"/>
    <property type="evidence" value="ECO:0007669"/>
    <property type="project" value="InterPro"/>
</dbReference>
<dbReference type="EC" id="3.2.2.-" evidence="6"/>
<evidence type="ECO:0000313" key="7">
    <source>
        <dbReference type="EMBL" id="MBT4870028.1"/>
    </source>
</evidence>
<comment type="similarity">
    <text evidence="6">Belongs to the 2'-deoxynucleoside 5'-phosphate N-hydrolase 1 family.</text>
</comment>
<reference evidence="7" key="1">
    <citation type="journal article" date="2021" name="ISME J.">
        <title>Mercury methylation by metabolically versatile and cosmopolitan marine bacteria.</title>
        <authorList>
            <person name="Lin H."/>
            <person name="Ascher D.B."/>
            <person name="Myung Y."/>
            <person name="Lamborg C.H."/>
            <person name="Hallam S.J."/>
            <person name="Gionfriddo C.M."/>
            <person name="Holt K.E."/>
            <person name="Moreau J.W."/>
        </authorList>
    </citation>
    <scope>NUCLEOTIDE SEQUENCE</scope>
    <source>
        <strain evidence="7">SI075_bin30</strain>
    </source>
</reference>
<dbReference type="InterPro" id="IPR051239">
    <property type="entry name" value="2'-dNMP_N-hydrolase"/>
</dbReference>
<feature type="binding site" description="in other chain" evidence="6">
    <location>
        <position position="19"/>
    </location>
    <ligand>
        <name>substrate</name>
        <note>ligand shared between homodimeric partners</note>
    </ligand>
</feature>
<comment type="caution">
    <text evidence="6">Lacks conserved residue(s) required for the propagation of feature annotation.</text>
</comment>
<evidence type="ECO:0000256" key="4">
    <source>
        <dbReference type="ARBA" id="ARBA00023295"/>
    </source>
</evidence>
<evidence type="ECO:0000256" key="6">
    <source>
        <dbReference type="HAMAP-Rule" id="MF_03036"/>
    </source>
</evidence>
<dbReference type="GO" id="GO:0009116">
    <property type="term" value="P:nucleoside metabolic process"/>
    <property type="evidence" value="ECO:0007669"/>
    <property type="project" value="UniProtKB-UniRule"/>
</dbReference>
<comment type="catalytic activity">
    <reaction evidence="6">
        <text>a purine 2'-deoxyribonucleoside 5'-phosphate + H2O = a purine nucleobase + 2-deoxy-D-ribose 5-phosphate</text>
        <dbReference type="Rhea" id="RHEA:51132"/>
        <dbReference type="ChEBI" id="CHEBI:15377"/>
        <dbReference type="ChEBI" id="CHEBI:26386"/>
        <dbReference type="ChEBI" id="CHEBI:62877"/>
        <dbReference type="ChEBI" id="CHEBI:142198"/>
    </reaction>
</comment>
<dbReference type="HAMAP" id="MF_03036">
    <property type="entry name" value="Nuc_phosphate_hydrolase"/>
    <property type="match status" value="1"/>
</dbReference>
<dbReference type="EMBL" id="JABJNZ010000012">
    <property type="protein sequence ID" value="MBT4870028.1"/>
    <property type="molecule type" value="Genomic_DNA"/>
</dbReference>
<protein>
    <recommendedName>
        <fullName evidence="6">Putative 2'-deoxynucleoside 5'-phosphate N-hydrolase 1</fullName>
        <ecNumber evidence="6">3.2.2.-</ecNumber>
    </recommendedName>
</protein>
<dbReference type="PANTHER" id="PTHR15364:SF0">
    <property type="entry name" value="2'-DEOXYNUCLEOSIDE 5'-PHOSPHATE N-HYDROLASE 1"/>
    <property type="match status" value="1"/>
</dbReference>
<dbReference type="AlphaFoldDB" id="A0A8T5GE56"/>
<evidence type="ECO:0000256" key="1">
    <source>
        <dbReference type="ARBA" id="ARBA00011407"/>
    </source>
</evidence>
<gene>
    <name evidence="7" type="ORF">HON47_00440</name>
</gene>
<keyword evidence="3 6" id="KW-0546">Nucleotide metabolism</keyword>
<evidence type="ECO:0000256" key="2">
    <source>
        <dbReference type="ARBA" id="ARBA00022801"/>
    </source>
</evidence>
<accession>A0A8T5GE56</accession>
<comment type="function">
    <text evidence="6">Catalyzes the cleavage of the N-glycosidic bond of deoxyribonucleoside 5'-monophosphates to yield deoxyribose 5-phosphate and a purine or pyrimidine base.</text>
</comment>
<comment type="caution">
    <text evidence="7">The sequence shown here is derived from an EMBL/GenBank/DDBJ whole genome shotgun (WGS) entry which is preliminary data.</text>
</comment>
<dbReference type="InterPro" id="IPR007710">
    <property type="entry name" value="Nucleoside_deoxyribTrfase"/>
</dbReference>
<evidence type="ECO:0000313" key="8">
    <source>
        <dbReference type="Proteomes" id="UP000722459"/>
    </source>
</evidence>
<comment type="subunit">
    <text evidence="1 6">Monomer and homodimer.</text>
</comment>
<comment type="catalytic activity">
    <reaction evidence="6">
        <text>a pyrimidine 2'-deoxyribonucleoside 5'-phosphate + H2O = a pyrimidine nucleobase + 2-deoxy-D-ribose 5-phosphate</text>
        <dbReference type="Rhea" id="RHEA:57852"/>
        <dbReference type="ChEBI" id="CHEBI:15377"/>
        <dbReference type="ChEBI" id="CHEBI:26432"/>
        <dbReference type="ChEBI" id="CHEBI:62877"/>
        <dbReference type="ChEBI" id="CHEBI:142209"/>
    </reaction>
</comment>